<keyword evidence="2" id="KW-1185">Reference proteome</keyword>
<organism evidence="1 2">
    <name type="scientific">Melastoma candidum</name>
    <dbReference type="NCBI Taxonomy" id="119954"/>
    <lineage>
        <taxon>Eukaryota</taxon>
        <taxon>Viridiplantae</taxon>
        <taxon>Streptophyta</taxon>
        <taxon>Embryophyta</taxon>
        <taxon>Tracheophyta</taxon>
        <taxon>Spermatophyta</taxon>
        <taxon>Magnoliopsida</taxon>
        <taxon>eudicotyledons</taxon>
        <taxon>Gunneridae</taxon>
        <taxon>Pentapetalae</taxon>
        <taxon>rosids</taxon>
        <taxon>malvids</taxon>
        <taxon>Myrtales</taxon>
        <taxon>Melastomataceae</taxon>
        <taxon>Melastomatoideae</taxon>
        <taxon>Melastomateae</taxon>
        <taxon>Melastoma</taxon>
    </lineage>
</organism>
<gene>
    <name evidence="1" type="ORF">MLD38_015137</name>
</gene>
<comment type="caution">
    <text evidence="1">The sequence shown here is derived from an EMBL/GenBank/DDBJ whole genome shotgun (WGS) entry which is preliminary data.</text>
</comment>
<dbReference type="Proteomes" id="UP001057402">
    <property type="component" value="Chromosome 4"/>
</dbReference>
<name>A0ACB9RF63_9MYRT</name>
<protein>
    <submittedName>
        <fullName evidence="1">Uncharacterized protein</fullName>
    </submittedName>
</protein>
<sequence length="76" mass="7345">MSLPEPLGTSPGSRSTTSGSTGRSGGSARGARRGTRSDPTGRLTARSVARGSTSVTAEPSSPGGIASSLTGPSVTL</sequence>
<accession>A0ACB9RF63</accession>
<reference evidence="2" key="1">
    <citation type="journal article" date="2023" name="Front. Plant Sci.">
        <title>Chromosomal-level genome assembly of Melastoma candidum provides insights into trichome evolution.</title>
        <authorList>
            <person name="Zhong Y."/>
            <person name="Wu W."/>
            <person name="Sun C."/>
            <person name="Zou P."/>
            <person name="Liu Y."/>
            <person name="Dai S."/>
            <person name="Zhou R."/>
        </authorList>
    </citation>
    <scope>NUCLEOTIDE SEQUENCE [LARGE SCALE GENOMIC DNA]</scope>
</reference>
<evidence type="ECO:0000313" key="2">
    <source>
        <dbReference type="Proteomes" id="UP001057402"/>
    </source>
</evidence>
<proteinExistence type="predicted"/>
<dbReference type="EMBL" id="CM042883">
    <property type="protein sequence ID" value="KAI4377530.1"/>
    <property type="molecule type" value="Genomic_DNA"/>
</dbReference>
<evidence type="ECO:0000313" key="1">
    <source>
        <dbReference type="EMBL" id="KAI4377530.1"/>
    </source>
</evidence>